<evidence type="ECO:0000313" key="3">
    <source>
        <dbReference type="Proteomes" id="UP001172911"/>
    </source>
</evidence>
<dbReference type="AlphaFoldDB" id="A0AAW7ZF23"/>
<gene>
    <name evidence="2" type="ORF">P6N53_10300</name>
</gene>
<evidence type="ECO:0000259" key="1">
    <source>
        <dbReference type="PROSITE" id="PS51831"/>
    </source>
</evidence>
<feature type="domain" description="HD" evidence="1">
    <location>
        <begin position="88"/>
        <end position="197"/>
    </location>
</feature>
<reference evidence="2" key="2">
    <citation type="submission" date="2023-03" db="EMBL/GenBank/DDBJ databases">
        <authorList>
            <person name="Zhang Z."/>
        </authorList>
    </citation>
    <scope>NUCLEOTIDE SEQUENCE</scope>
    <source>
        <strain evidence="2">DSA</strain>
    </source>
</reference>
<dbReference type="RefSeq" id="WP_304542776.1">
    <property type="nucleotide sequence ID" value="NZ_JARPTC010000014.1"/>
</dbReference>
<accession>A0AAW7ZF23</accession>
<dbReference type="SUPFAM" id="SSF109604">
    <property type="entry name" value="HD-domain/PDEase-like"/>
    <property type="match status" value="1"/>
</dbReference>
<keyword evidence="3" id="KW-1185">Reference proteome</keyword>
<sequence>MPPYKNHLLTSIKRTGKDFQSMHNWLDNDPDKQLKAERHSLDRVPENISYVRESWGEEAVSEFLLHIVEDLVMKDIEVLINAGCPKDAIEHSVEVARKALEISSRTKIDIDRKLIVLGAIYHDLGKAKTYGLEHGEIGAQMAQELGLGDGIINVILKHIRGGLTDREAVELGLPVRDYTLKTPEEKIIIYADRMVDIYTEDLVEVDEKGAEENFEDILNHFIKYGKNEITTKRYLKLHQEIHQWMNK</sequence>
<dbReference type="PANTHER" id="PTHR38659">
    <property type="entry name" value="METAL-DEPENDENT PHOSPHOHYDROLASE"/>
    <property type="match status" value="1"/>
</dbReference>
<dbReference type="Proteomes" id="UP001172911">
    <property type="component" value="Unassembled WGS sequence"/>
</dbReference>
<organism evidence="2 3">
    <name type="scientific">Desulforamulus aquiferis</name>
    <dbReference type="NCBI Taxonomy" id="1397668"/>
    <lineage>
        <taxon>Bacteria</taxon>
        <taxon>Bacillati</taxon>
        <taxon>Bacillota</taxon>
        <taxon>Clostridia</taxon>
        <taxon>Eubacteriales</taxon>
        <taxon>Peptococcaceae</taxon>
        <taxon>Desulforamulus</taxon>
    </lineage>
</organism>
<dbReference type="SMART" id="SM00471">
    <property type="entry name" value="HDc"/>
    <property type="match status" value="1"/>
</dbReference>
<dbReference type="Gene3D" id="1.10.3210.10">
    <property type="entry name" value="Hypothetical protein af1432"/>
    <property type="match status" value="1"/>
</dbReference>
<dbReference type="PROSITE" id="PS51831">
    <property type="entry name" value="HD"/>
    <property type="match status" value="1"/>
</dbReference>
<dbReference type="Pfam" id="PF01966">
    <property type="entry name" value="HD"/>
    <property type="match status" value="1"/>
</dbReference>
<protein>
    <submittedName>
        <fullName evidence="2">HDIG domain-containing protein</fullName>
    </submittedName>
</protein>
<dbReference type="InterPro" id="IPR006675">
    <property type="entry name" value="HDIG_dom"/>
</dbReference>
<proteinExistence type="predicted"/>
<name>A0AAW7ZF23_9FIRM</name>
<dbReference type="NCBIfam" id="TIGR00277">
    <property type="entry name" value="HDIG"/>
    <property type="match status" value="1"/>
</dbReference>
<dbReference type="CDD" id="cd00077">
    <property type="entry name" value="HDc"/>
    <property type="match status" value="1"/>
</dbReference>
<dbReference type="PANTHER" id="PTHR38659:SF2">
    <property type="entry name" value="HDIG DOMAIN PROTEIN"/>
    <property type="match status" value="1"/>
</dbReference>
<evidence type="ECO:0000313" key="2">
    <source>
        <dbReference type="EMBL" id="MDO7787611.1"/>
    </source>
</evidence>
<dbReference type="EMBL" id="JARPTC010000014">
    <property type="protein sequence ID" value="MDO7787611.1"/>
    <property type="molecule type" value="Genomic_DNA"/>
</dbReference>
<comment type="caution">
    <text evidence="2">The sequence shown here is derived from an EMBL/GenBank/DDBJ whole genome shotgun (WGS) entry which is preliminary data.</text>
</comment>
<dbReference type="InterPro" id="IPR006674">
    <property type="entry name" value="HD_domain"/>
</dbReference>
<reference evidence="2" key="1">
    <citation type="journal article" date="2023" name="J. Hazard. Mater.">
        <title>Anaerobic biodegradation of pyrene and benzo[a]pyrene by a new sulfate-reducing Desulforamulus aquiferis strain DSA.</title>
        <authorList>
            <person name="Zhang Z."/>
            <person name="Sun J."/>
            <person name="Gong X."/>
            <person name="Wang C."/>
            <person name="Wang H."/>
        </authorList>
    </citation>
    <scope>NUCLEOTIDE SEQUENCE</scope>
    <source>
        <strain evidence="2">DSA</strain>
    </source>
</reference>
<dbReference type="InterPro" id="IPR003607">
    <property type="entry name" value="HD/PDEase_dom"/>
</dbReference>